<dbReference type="OrthoDB" id="9803617at2"/>
<dbReference type="InterPro" id="IPR029061">
    <property type="entry name" value="THDP-binding"/>
</dbReference>
<dbReference type="Gene3D" id="3.40.920.10">
    <property type="entry name" value="Pyruvate-ferredoxin oxidoreductase, PFOR, domain III"/>
    <property type="match status" value="1"/>
</dbReference>
<dbReference type="Proteomes" id="UP000328092">
    <property type="component" value="Unassembled WGS sequence"/>
</dbReference>
<evidence type="ECO:0000313" key="4">
    <source>
        <dbReference type="Proteomes" id="UP000328092"/>
    </source>
</evidence>
<evidence type="ECO:0000259" key="2">
    <source>
        <dbReference type="PROSITE" id="PS51379"/>
    </source>
</evidence>
<dbReference type="InterPro" id="IPR017896">
    <property type="entry name" value="4Fe4S_Fe-S-bd"/>
</dbReference>
<dbReference type="AlphaFoldDB" id="A0A508T6Z5"/>
<protein>
    <recommendedName>
        <fullName evidence="2">4Fe-4S ferredoxin-type domain-containing protein</fullName>
    </recommendedName>
</protein>
<dbReference type="CDD" id="cd07034">
    <property type="entry name" value="TPP_PYR_PFOR_IOR-alpha_like"/>
    <property type="match status" value="1"/>
</dbReference>
<evidence type="ECO:0000256" key="1">
    <source>
        <dbReference type="ARBA" id="ARBA00023002"/>
    </source>
</evidence>
<dbReference type="InterPro" id="IPR051457">
    <property type="entry name" value="2-oxoacid:Fd_oxidoreductase"/>
</dbReference>
<dbReference type="InterPro" id="IPR011766">
    <property type="entry name" value="TPP_enzyme_TPP-bd"/>
</dbReference>
<dbReference type="SUPFAM" id="SSF53323">
    <property type="entry name" value="Pyruvate-ferredoxin oxidoreductase, PFOR, domain III"/>
    <property type="match status" value="1"/>
</dbReference>
<accession>A0A508T6Z5</accession>
<comment type="caution">
    <text evidence="3">The sequence shown here is derived from an EMBL/GenBank/DDBJ whole genome shotgun (WGS) entry which is preliminary data.</text>
</comment>
<dbReference type="EMBL" id="CAADFC020000012">
    <property type="protein sequence ID" value="VIO70683.1"/>
    <property type="molecule type" value="Genomic_DNA"/>
</dbReference>
<dbReference type="NCBIfam" id="NF009588">
    <property type="entry name" value="PRK13029.1"/>
    <property type="match status" value="1"/>
</dbReference>
<dbReference type="Pfam" id="PF01558">
    <property type="entry name" value="POR"/>
    <property type="match status" value="1"/>
</dbReference>
<dbReference type="InterPro" id="IPR046667">
    <property type="entry name" value="DUF6537"/>
</dbReference>
<dbReference type="RefSeq" id="WP_139860541.1">
    <property type="nucleotide sequence ID" value="NZ_CAADFC020000012.1"/>
</dbReference>
<proteinExistence type="predicted"/>
<dbReference type="NCBIfam" id="NF009589">
    <property type="entry name" value="PRK13030.1"/>
    <property type="match status" value="1"/>
</dbReference>
<dbReference type="InterPro" id="IPR002869">
    <property type="entry name" value="Pyrv_flavodox_OxRed_cen"/>
</dbReference>
<keyword evidence="4" id="KW-1185">Reference proteome</keyword>
<feature type="domain" description="4Fe-4S ferredoxin-type" evidence="2">
    <location>
        <begin position="627"/>
        <end position="659"/>
    </location>
</feature>
<reference evidence="3" key="1">
    <citation type="submission" date="2019-02" db="EMBL/GenBank/DDBJ databases">
        <authorList>
            <person name="Pothier F.J."/>
        </authorList>
    </citation>
    <scope>NUCLEOTIDE SEQUENCE</scope>
    <source>
        <strain evidence="3">CI-1B</strain>
    </source>
</reference>
<dbReference type="PANTHER" id="PTHR48084">
    <property type="entry name" value="2-OXOGLUTARATE OXIDOREDUCTASE SUBUNIT KORB-RELATED"/>
    <property type="match status" value="1"/>
</dbReference>
<dbReference type="GO" id="GO:0030976">
    <property type="term" value="F:thiamine pyrophosphate binding"/>
    <property type="evidence" value="ECO:0007669"/>
    <property type="project" value="InterPro"/>
</dbReference>
<dbReference type="GO" id="GO:0016625">
    <property type="term" value="F:oxidoreductase activity, acting on the aldehyde or oxo group of donors, iron-sulfur protein as acceptor"/>
    <property type="evidence" value="ECO:0007669"/>
    <property type="project" value="UniProtKB-ARBA"/>
</dbReference>
<dbReference type="SUPFAM" id="SSF52518">
    <property type="entry name" value="Thiamin diphosphate-binding fold (THDP-binding)"/>
    <property type="match status" value="2"/>
</dbReference>
<dbReference type="PROSITE" id="PS51379">
    <property type="entry name" value="4FE4S_FER_2"/>
    <property type="match status" value="1"/>
</dbReference>
<dbReference type="Pfam" id="PF02775">
    <property type="entry name" value="TPP_enzyme_C"/>
    <property type="match status" value="1"/>
</dbReference>
<dbReference type="InterPro" id="IPR019752">
    <property type="entry name" value="Pyrv/ketoisovalerate_OxRed_cat"/>
</dbReference>
<keyword evidence="1" id="KW-0560">Oxidoreductase</keyword>
<dbReference type="Pfam" id="PF20169">
    <property type="entry name" value="DUF6537"/>
    <property type="match status" value="1"/>
</dbReference>
<dbReference type="GO" id="GO:0044281">
    <property type="term" value="P:small molecule metabolic process"/>
    <property type="evidence" value="ECO:0007669"/>
    <property type="project" value="UniProtKB-ARBA"/>
</dbReference>
<evidence type="ECO:0000313" key="3">
    <source>
        <dbReference type="EMBL" id="VIO70683.1"/>
    </source>
</evidence>
<dbReference type="Gene3D" id="3.40.50.970">
    <property type="match status" value="1"/>
</dbReference>
<name>A0A508T6Z5_9BRAD</name>
<dbReference type="GO" id="GO:0045333">
    <property type="term" value="P:cellular respiration"/>
    <property type="evidence" value="ECO:0007669"/>
    <property type="project" value="UniProtKB-ARBA"/>
</dbReference>
<dbReference type="InterPro" id="IPR002880">
    <property type="entry name" value="Pyrv_Fd/Flavodoxin_OxRdtase_N"/>
</dbReference>
<organism evidence="3 4">
    <name type="scientific">Bradyrhizobium ivorense</name>
    <dbReference type="NCBI Taxonomy" id="2511166"/>
    <lineage>
        <taxon>Bacteria</taxon>
        <taxon>Pseudomonadati</taxon>
        <taxon>Pseudomonadota</taxon>
        <taxon>Alphaproteobacteria</taxon>
        <taxon>Hyphomicrobiales</taxon>
        <taxon>Nitrobacteraceae</taxon>
        <taxon>Bradyrhizobium</taxon>
    </lineage>
</organism>
<dbReference type="PANTHER" id="PTHR48084:SF3">
    <property type="entry name" value="SUBUNIT OF PYRUVATE:FLAVODOXIN OXIDOREDUCTASE"/>
    <property type="match status" value="1"/>
</dbReference>
<gene>
    <name evidence="3" type="ORF">CI1B_33370</name>
</gene>
<sequence>MALMDVGLDDKYRLDSKRIFLSGTQALVRLPMLQRERDRAHGLNTAGFISGYRGSPLGMYDHALWRAKSFLKQHDIAFVPGLNEDLAATAVWGSQQVGMFPGAKVDGVFGIWYGKGPGVDRSLDALKHANSAGTSPNGGVIALAGDDHGCQSSTLAHQSEQVFASALMPVVNPATLQDYLDLGILGFALSRFSGCWVGFKAISETVESSASIVSDPDRIKIIMPDDFEMPPGGLSIRWPDPPLEAERRLHGPKMQAIAAFARVNRFDRIVLDSKPARLGIMATGKAYLDLRQALADLGITDAEAQALGLRIYKVALTWPLEERGARAFAEGLKDVLVVEEKRGFIEDQLVRILYNTDADRRPSVVGKRDESGAPLLPSEGELTPTMVAAAVVARLRKLGHRSPMLEQRLAKLEAFDRPAEGTGTAKLQRTPYFCSGCPHNTSTKIPEGSRAMAGIGCHGMALSVPNRNTQTISHMGAEGVAWIGQAPFTDEAHVFQNLGDGTYTHSGLLALRAAAAAGVNITYKILYNDAVAMTGGQPAEGGFTVSQIAHQVAAEGTKRLAIVSDDPDKYPANYFPSGATIHHRRELDAVQRTLREIEGLTVLIYDQTCAAEKRRRRKRGLFPDPAKRVFINERVCEGCGDCSVASNCVSVQPLETELGRKRRIDQSNCNKDFSCIEGFCPSFVMVQDPKLRKADRSAADPKALFADLPTPPAAALTAPYNILITGIGGTGVITIGALLGMAAHVEGLACSTLDFTGLSQKNGAVMSHVRLAPAADMLTTVRIAPGNANLILGCDIVVATSTTALSRAERGVTRAVVNADLLPTASFVIDPDIDFEANSMREALNGAVTPADLDILDATGLATALMGDSIATNAFMLGFAFQRGAIPLSLQAILRAIELNGAAIEMNKTAFSWGRLAAHDLPRVVSAARFKSAGAAPAKRTLDEAIAFRAKFLTDYQDEAYAKRFLDDVARVRAAESAAAPGSQELTEAFAKGLFKLMAYKDEYEVARLYSDGEFSKALREQFEGNSGVKVLLAPPLLAPRDPVTGRLQKREFGPWVFKAFGMLAGLKRLRGTAFDIFGYTAERKMERALPVEYAAMILRHLGGKTPLDLPRLVALAKAADLVRGYGHIKEANVARYRTECARLQSAIGRPLAQAAE</sequence>